<accession>A0A6J5LVP9</accession>
<sequence length="97" mass="11360">MILTYILLTLLSILSYTTFNLLRKNEKLEDMVENQSKILSGYMSYLNKITDIIEHSDKRLKEVDSKGSFKSDDEVGFFFEQLTSIQEILNKFNIKNI</sequence>
<proteinExistence type="predicted"/>
<reference evidence="1" key="1">
    <citation type="submission" date="2020-04" db="EMBL/GenBank/DDBJ databases">
        <authorList>
            <person name="Chiriac C."/>
            <person name="Salcher M."/>
            <person name="Ghai R."/>
            <person name="Kavagutti S V."/>
        </authorList>
    </citation>
    <scope>NUCLEOTIDE SEQUENCE</scope>
</reference>
<organism evidence="1">
    <name type="scientific">uncultured Caudovirales phage</name>
    <dbReference type="NCBI Taxonomy" id="2100421"/>
    <lineage>
        <taxon>Viruses</taxon>
        <taxon>Duplodnaviria</taxon>
        <taxon>Heunggongvirae</taxon>
        <taxon>Uroviricota</taxon>
        <taxon>Caudoviricetes</taxon>
        <taxon>Peduoviridae</taxon>
        <taxon>Maltschvirus</taxon>
        <taxon>Maltschvirus maltsch</taxon>
    </lineage>
</organism>
<dbReference type="EMBL" id="LR796345">
    <property type="protein sequence ID" value="CAB4138598.1"/>
    <property type="molecule type" value="Genomic_DNA"/>
</dbReference>
<gene>
    <name evidence="1" type="ORF">UFOVP331_158</name>
</gene>
<protein>
    <submittedName>
        <fullName evidence="1">Uncharacterized protein</fullName>
    </submittedName>
</protein>
<evidence type="ECO:0000313" key="1">
    <source>
        <dbReference type="EMBL" id="CAB4138598.1"/>
    </source>
</evidence>
<name>A0A6J5LVP9_9CAUD</name>